<dbReference type="KEGG" id="lbc:LACBIDRAFT_329149"/>
<organism evidence="3">
    <name type="scientific">Laccaria bicolor (strain S238N-H82 / ATCC MYA-4686)</name>
    <name type="common">Bicoloured deceiver</name>
    <name type="synonym">Laccaria laccata var. bicolor</name>
    <dbReference type="NCBI Taxonomy" id="486041"/>
    <lineage>
        <taxon>Eukaryota</taxon>
        <taxon>Fungi</taxon>
        <taxon>Dikarya</taxon>
        <taxon>Basidiomycota</taxon>
        <taxon>Agaricomycotina</taxon>
        <taxon>Agaricomycetes</taxon>
        <taxon>Agaricomycetidae</taxon>
        <taxon>Agaricales</taxon>
        <taxon>Agaricineae</taxon>
        <taxon>Hydnangiaceae</taxon>
        <taxon>Laccaria</taxon>
    </lineage>
</organism>
<dbReference type="InterPro" id="IPR021109">
    <property type="entry name" value="Peptidase_aspartic_dom_sf"/>
</dbReference>
<dbReference type="EMBL" id="DS547110">
    <property type="protein sequence ID" value="EDR06062.1"/>
    <property type="molecule type" value="Genomic_DNA"/>
</dbReference>
<proteinExistence type="predicted"/>
<evidence type="ECO:0000256" key="1">
    <source>
        <dbReference type="SAM" id="MobiDB-lite"/>
    </source>
</evidence>
<feature type="compositionally biased region" description="Low complexity" evidence="1">
    <location>
        <begin position="214"/>
        <end position="232"/>
    </location>
</feature>
<dbReference type="Gene3D" id="2.40.70.10">
    <property type="entry name" value="Acid Proteases"/>
    <property type="match status" value="1"/>
</dbReference>
<dbReference type="CDD" id="cd00303">
    <property type="entry name" value="retropepsin_like"/>
    <property type="match status" value="1"/>
</dbReference>
<evidence type="ECO:0000313" key="2">
    <source>
        <dbReference type="EMBL" id="EDR06062.1"/>
    </source>
</evidence>
<dbReference type="Proteomes" id="UP000001194">
    <property type="component" value="Unassembled WGS sequence"/>
</dbReference>
<evidence type="ECO:0000313" key="3">
    <source>
        <dbReference type="Proteomes" id="UP000001194"/>
    </source>
</evidence>
<accession>B0DH78</accession>
<feature type="region of interest" description="Disordered" evidence="1">
    <location>
        <begin position="196"/>
        <end position="236"/>
    </location>
</feature>
<gene>
    <name evidence="2" type="ORF">LACBIDRAFT_329149</name>
</gene>
<dbReference type="OrthoDB" id="2369050at2759"/>
<dbReference type="AlphaFoldDB" id="B0DH78"/>
<protein>
    <submittedName>
        <fullName evidence="2">Predicted protein</fullName>
    </submittedName>
</protein>
<dbReference type="InParanoid" id="B0DH78"/>
<dbReference type="Pfam" id="PF13650">
    <property type="entry name" value="Asp_protease_2"/>
    <property type="match status" value="1"/>
</dbReference>
<keyword evidence="3" id="KW-1185">Reference proteome</keyword>
<name>B0DH78_LACBS</name>
<reference evidence="2 3" key="1">
    <citation type="journal article" date="2008" name="Nature">
        <title>The genome of Laccaria bicolor provides insights into mycorrhizal symbiosis.</title>
        <authorList>
            <person name="Martin F."/>
            <person name="Aerts A."/>
            <person name="Ahren D."/>
            <person name="Brun A."/>
            <person name="Danchin E.G.J."/>
            <person name="Duchaussoy F."/>
            <person name="Gibon J."/>
            <person name="Kohler A."/>
            <person name="Lindquist E."/>
            <person name="Pereda V."/>
            <person name="Salamov A."/>
            <person name="Shapiro H.J."/>
            <person name="Wuyts J."/>
            <person name="Blaudez D."/>
            <person name="Buee M."/>
            <person name="Brokstein P."/>
            <person name="Canbaeck B."/>
            <person name="Cohen D."/>
            <person name="Courty P.E."/>
            <person name="Coutinho P.M."/>
            <person name="Delaruelle C."/>
            <person name="Detter J.C."/>
            <person name="Deveau A."/>
            <person name="DiFazio S."/>
            <person name="Duplessis S."/>
            <person name="Fraissinet-Tachet L."/>
            <person name="Lucic E."/>
            <person name="Frey-Klett P."/>
            <person name="Fourrey C."/>
            <person name="Feussner I."/>
            <person name="Gay G."/>
            <person name="Grimwood J."/>
            <person name="Hoegger P.J."/>
            <person name="Jain P."/>
            <person name="Kilaru S."/>
            <person name="Labbe J."/>
            <person name="Lin Y.C."/>
            <person name="Legue V."/>
            <person name="Le Tacon F."/>
            <person name="Marmeisse R."/>
            <person name="Melayah D."/>
            <person name="Montanini B."/>
            <person name="Muratet M."/>
            <person name="Nehls U."/>
            <person name="Niculita-Hirzel H."/>
            <person name="Oudot-Le Secq M.P."/>
            <person name="Peter M."/>
            <person name="Quesneville H."/>
            <person name="Rajashekar B."/>
            <person name="Reich M."/>
            <person name="Rouhier N."/>
            <person name="Schmutz J."/>
            <person name="Yin T."/>
            <person name="Chalot M."/>
            <person name="Henrissat B."/>
            <person name="Kuees U."/>
            <person name="Lucas S."/>
            <person name="Van de Peer Y."/>
            <person name="Podila G.K."/>
            <person name="Polle A."/>
            <person name="Pukkila P.J."/>
            <person name="Richardson P.M."/>
            <person name="Rouze P."/>
            <person name="Sanders I.R."/>
            <person name="Stajich J.E."/>
            <person name="Tunlid A."/>
            <person name="Tuskan G."/>
            <person name="Grigoriev I.V."/>
        </authorList>
    </citation>
    <scope>NUCLEOTIDE SEQUENCE [LARGE SCALE GENOMIC DNA]</scope>
    <source>
        <strain evidence="3">S238N-H82 / ATCC MYA-4686</strain>
    </source>
</reference>
<sequence length="584" mass="65632">MSTLATVEPTSAKAPVLTEGDVSPAVMMDFENAALDFFVSKSIPAEKQVTMIIPGIKDLRIQDWIAAERTRLVTLEFPAFMSEMRANYLHQDWEDQIRNKILTSTLTSSKTSFWNWSQQLLKLNCLLRGTTSFFDDTALRNHLEAHLDDELRARLKNSEARKEKALKPWINSVRIIDEARAVENKRARELIEETIDRQAKHQNTKTDVLRGSSRRANTSQSNSTSANSSSSSFVKLPPLTDDERALLNEHDGCTKCCRFYCDHHSQSCPDGFPSGKNYKTLTVAFALAAKKAKAVAKHTAKPVAATAASIEEVDSDDDLSATVAVLPNSPGNYASDSDEDWDVSHRDVSNTSIRSKHLIWNCQINSLTNDFPVKTRALIDNGAHLVLIRPELVERLGLKQYKLNKPELVDVAFSNGKKKKTELYFYVKLALSSLDSAWTSHVVKALVTPGLCLPIILGLPWLERNFIVTDHAARTCIDKRNSYDLLNPPDIVPPPPPKPRLQHVKDFDVAGAVRDRIDVLVAQEQLATRETALKTEYKEIFEPIPHADELPRDIVAEIQIKNAEKTIKSRSYPSPRKYKQAWQI</sequence>
<dbReference type="HOGENOM" id="CLU_018255_1_0_1"/>
<dbReference type="GeneID" id="6078993"/>
<dbReference type="RefSeq" id="XP_001883350.1">
    <property type="nucleotide sequence ID" value="XM_001883315.1"/>
</dbReference>